<dbReference type="Pfam" id="PF13520">
    <property type="entry name" value="AA_permease_2"/>
    <property type="match status" value="1"/>
</dbReference>
<dbReference type="Gene3D" id="1.20.1740.10">
    <property type="entry name" value="Amino acid/polyamine transporter I"/>
    <property type="match status" value="1"/>
</dbReference>
<evidence type="ECO:0000256" key="6">
    <source>
        <dbReference type="SAM" id="Phobius"/>
    </source>
</evidence>
<accession>A0ABY6Z983</accession>
<protein>
    <submittedName>
        <fullName evidence="7">APC family permease</fullName>
    </submittedName>
</protein>
<keyword evidence="4 6" id="KW-1133">Transmembrane helix</keyword>
<evidence type="ECO:0000256" key="1">
    <source>
        <dbReference type="ARBA" id="ARBA00004651"/>
    </source>
</evidence>
<gene>
    <name evidence="7" type="ORF">NZD86_09725</name>
</gene>
<name>A0ABY6Z983_9BACL</name>
<evidence type="ECO:0000313" key="8">
    <source>
        <dbReference type="Proteomes" id="UP001164803"/>
    </source>
</evidence>
<comment type="subcellular location">
    <subcellularLocation>
        <location evidence="1">Cell membrane</location>
        <topology evidence="1">Multi-pass membrane protein</topology>
    </subcellularLocation>
</comment>
<reference evidence="7" key="1">
    <citation type="submission" date="2022-08" db="EMBL/GenBank/DDBJ databases">
        <title>Alicyclobacillus dauci DSM2870, complete genome.</title>
        <authorList>
            <person name="Wang Q."/>
            <person name="Cai R."/>
            <person name="Wang Z."/>
        </authorList>
    </citation>
    <scope>NUCLEOTIDE SEQUENCE</scope>
    <source>
        <strain evidence="7">DSM 28700</strain>
    </source>
</reference>
<dbReference type="RefSeq" id="WP_268046315.1">
    <property type="nucleotide sequence ID" value="NZ_CP104064.1"/>
</dbReference>
<evidence type="ECO:0000256" key="3">
    <source>
        <dbReference type="ARBA" id="ARBA00022692"/>
    </source>
</evidence>
<keyword evidence="5 6" id="KW-0472">Membrane</keyword>
<keyword evidence="8" id="KW-1185">Reference proteome</keyword>
<feature type="transmembrane region" description="Helical" evidence="6">
    <location>
        <begin position="279"/>
        <end position="298"/>
    </location>
</feature>
<dbReference type="EMBL" id="CP104064">
    <property type="protein sequence ID" value="WAH38726.1"/>
    <property type="molecule type" value="Genomic_DNA"/>
</dbReference>
<dbReference type="PANTHER" id="PTHR42770">
    <property type="entry name" value="AMINO ACID TRANSPORTER-RELATED"/>
    <property type="match status" value="1"/>
</dbReference>
<evidence type="ECO:0000256" key="2">
    <source>
        <dbReference type="ARBA" id="ARBA00022475"/>
    </source>
</evidence>
<evidence type="ECO:0000256" key="5">
    <source>
        <dbReference type="ARBA" id="ARBA00023136"/>
    </source>
</evidence>
<dbReference type="Proteomes" id="UP001164803">
    <property type="component" value="Chromosome"/>
</dbReference>
<organism evidence="7 8">
    <name type="scientific">Alicyclobacillus dauci</name>
    <dbReference type="NCBI Taxonomy" id="1475485"/>
    <lineage>
        <taxon>Bacteria</taxon>
        <taxon>Bacillati</taxon>
        <taxon>Bacillota</taxon>
        <taxon>Bacilli</taxon>
        <taxon>Bacillales</taxon>
        <taxon>Alicyclobacillaceae</taxon>
        <taxon>Alicyclobacillus</taxon>
    </lineage>
</organism>
<feature type="transmembrane region" description="Helical" evidence="6">
    <location>
        <begin position="248"/>
        <end position="267"/>
    </location>
</feature>
<feature type="transmembrane region" description="Helical" evidence="6">
    <location>
        <begin position="216"/>
        <end position="236"/>
    </location>
</feature>
<feature type="transmembrane region" description="Helical" evidence="6">
    <location>
        <begin position="44"/>
        <end position="66"/>
    </location>
</feature>
<evidence type="ECO:0000313" key="7">
    <source>
        <dbReference type="EMBL" id="WAH38726.1"/>
    </source>
</evidence>
<evidence type="ECO:0000256" key="4">
    <source>
        <dbReference type="ARBA" id="ARBA00022989"/>
    </source>
</evidence>
<feature type="transmembrane region" description="Helical" evidence="6">
    <location>
        <begin position="132"/>
        <end position="160"/>
    </location>
</feature>
<feature type="transmembrane region" description="Helical" evidence="6">
    <location>
        <begin position="78"/>
        <end position="101"/>
    </location>
</feature>
<dbReference type="InterPro" id="IPR002293">
    <property type="entry name" value="AA/rel_permease1"/>
</dbReference>
<keyword evidence="2" id="KW-1003">Cell membrane</keyword>
<keyword evidence="3 6" id="KW-0812">Transmembrane</keyword>
<dbReference type="PANTHER" id="PTHR42770:SF16">
    <property type="entry name" value="AMINO ACID PERMEASE"/>
    <property type="match status" value="1"/>
</dbReference>
<proteinExistence type="predicted"/>
<dbReference type="InterPro" id="IPR050367">
    <property type="entry name" value="APC_superfamily"/>
</dbReference>
<feature type="transmembrane region" description="Helical" evidence="6">
    <location>
        <begin position="181"/>
        <end position="204"/>
    </location>
</feature>
<sequence length="316" mass="34433">MLIIEVVVMVVFFITVLGHGGSEGVTLAAFNPSNTLKPGDWNGIGTAILWAILMFVGFESAATLGEETKDATRNIPKALIFSVIGIGLFFLLGAFTAVVGYGPSHVSSVVASIAKGNNPWDPLFTTFWGKGAAAIVMLVILNSIFANLLSGFNAVTRIIYAMGRERVFPSFLGKVSDSRQVPVNASILYMVFALVITLVLGYSWRPMAVYGWTETVLGLAIVIIYVVINVSLFFYYRKIGEFHWFKHFVMPLIATALLYMPLKGVIMSTLPAGGGTAPMIYIPYVVGGWIVLGIIYMVRLSTSRKEVFEQMGAVFE</sequence>